<gene>
    <name evidence="1" type="ORF">METZ01_LOCUS443308</name>
</gene>
<protein>
    <submittedName>
        <fullName evidence="1">Uncharacterized protein</fullName>
    </submittedName>
</protein>
<accession>A0A382Z4M7</accession>
<organism evidence="1">
    <name type="scientific">marine metagenome</name>
    <dbReference type="NCBI Taxonomy" id="408172"/>
    <lineage>
        <taxon>unclassified sequences</taxon>
        <taxon>metagenomes</taxon>
        <taxon>ecological metagenomes</taxon>
    </lineage>
</organism>
<reference evidence="1" key="1">
    <citation type="submission" date="2018-05" db="EMBL/GenBank/DDBJ databases">
        <authorList>
            <person name="Lanie J.A."/>
            <person name="Ng W.-L."/>
            <person name="Kazmierczak K.M."/>
            <person name="Andrzejewski T.M."/>
            <person name="Davidsen T.M."/>
            <person name="Wayne K.J."/>
            <person name="Tettelin H."/>
            <person name="Glass J.I."/>
            <person name="Rusch D."/>
            <person name="Podicherti R."/>
            <person name="Tsui H.-C.T."/>
            <person name="Winkler M.E."/>
        </authorList>
    </citation>
    <scope>NUCLEOTIDE SEQUENCE</scope>
</reference>
<evidence type="ECO:0000313" key="1">
    <source>
        <dbReference type="EMBL" id="SVD90454.1"/>
    </source>
</evidence>
<dbReference type="AlphaFoldDB" id="A0A382Z4M7"/>
<proteinExistence type="predicted"/>
<dbReference type="EMBL" id="UINC01180987">
    <property type="protein sequence ID" value="SVD90454.1"/>
    <property type="molecule type" value="Genomic_DNA"/>
</dbReference>
<name>A0A382Z4M7_9ZZZZ</name>
<sequence>MAIGHDIALAKAIIIPGSLNNDQTVQQEVNNKEFQH</sequence>